<evidence type="ECO:0000313" key="1">
    <source>
        <dbReference type="EMBL" id="PQJ28271.1"/>
    </source>
</evidence>
<accession>A0A2S7U1D4</accession>
<proteinExistence type="predicted"/>
<name>A0A2S7U1D4_9BACT</name>
<dbReference type="AlphaFoldDB" id="A0A2S7U1D4"/>
<dbReference type="Proteomes" id="UP000239907">
    <property type="component" value="Unassembled WGS sequence"/>
</dbReference>
<keyword evidence="2" id="KW-1185">Reference proteome</keyword>
<dbReference type="EMBL" id="MQWA01000001">
    <property type="protein sequence ID" value="PQJ28271.1"/>
    <property type="molecule type" value="Genomic_DNA"/>
</dbReference>
<comment type="caution">
    <text evidence="1">The sequence shown here is derived from an EMBL/GenBank/DDBJ whole genome shotgun (WGS) entry which is preliminary data.</text>
</comment>
<sequence>MFRGGGNSLQYAGLEQRGWKHSSTCRAGQVYQAGAWRSQGGAHRFTELAIIRAISEIRGRSRCASIRNYELLVFSFVLFACFAVETLHLAGQENGKRTLENRVSINLQLQILVHSLEDSRYVA</sequence>
<gene>
    <name evidence="1" type="ORF">BSZ32_06955</name>
</gene>
<organism evidence="1 2">
    <name type="scientific">Rubritalea profundi</name>
    <dbReference type="NCBI Taxonomy" id="1658618"/>
    <lineage>
        <taxon>Bacteria</taxon>
        <taxon>Pseudomonadati</taxon>
        <taxon>Verrucomicrobiota</taxon>
        <taxon>Verrucomicrobiia</taxon>
        <taxon>Verrucomicrobiales</taxon>
        <taxon>Rubritaleaceae</taxon>
        <taxon>Rubritalea</taxon>
    </lineage>
</organism>
<protein>
    <submittedName>
        <fullName evidence="1">Uncharacterized protein</fullName>
    </submittedName>
</protein>
<evidence type="ECO:0000313" key="2">
    <source>
        <dbReference type="Proteomes" id="UP000239907"/>
    </source>
</evidence>
<reference evidence="1 2" key="1">
    <citation type="submission" date="2016-12" db="EMBL/GenBank/DDBJ databases">
        <title>Study of bacterial adaptation to deep sea.</title>
        <authorList>
            <person name="Song J."/>
            <person name="Yoshizawa S."/>
            <person name="Kogure K."/>
        </authorList>
    </citation>
    <scope>NUCLEOTIDE SEQUENCE [LARGE SCALE GENOMIC DNA]</scope>
    <source>
        <strain evidence="1 2">SAORIC-165</strain>
    </source>
</reference>